<organism evidence="9 10">
    <name type="scientific">Gossypium raimondii</name>
    <name type="common">Peruvian cotton</name>
    <name type="synonym">Gossypium klotzschianum subsp. raimondii</name>
    <dbReference type="NCBI Taxonomy" id="29730"/>
    <lineage>
        <taxon>Eukaryota</taxon>
        <taxon>Viridiplantae</taxon>
        <taxon>Streptophyta</taxon>
        <taxon>Embryophyta</taxon>
        <taxon>Tracheophyta</taxon>
        <taxon>Spermatophyta</taxon>
        <taxon>Magnoliopsida</taxon>
        <taxon>eudicotyledons</taxon>
        <taxon>Gunneridae</taxon>
        <taxon>Pentapetalae</taxon>
        <taxon>rosids</taxon>
        <taxon>malvids</taxon>
        <taxon>Malvales</taxon>
        <taxon>Malvaceae</taxon>
        <taxon>Malvoideae</taxon>
        <taxon>Gossypium</taxon>
    </lineage>
</organism>
<evidence type="ECO:0000256" key="1">
    <source>
        <dbReference type="ARBA" id="ARBA00000452"/>
    </source>
</evidence>
<evidence type="ECO:0000313" key="9">
    <source>
        <dbReference type="EMBL" id="KJB12584.1"/>
    </source>
</evidence>
<dbReference type="Pfam" id="PF00378">
    <property type="entry name" value="ECH_1"/>
    <property type="match status" value="1"/>
</dbReference>
<dbReference type="EMBL" id="CM001741">
    <property type="protein sequence ID" value="KJB12584.1"/>
    <property type="molecule type" value="Genomic_DNA"/>
</dbReference>
<comment type="catalytic activity">
    <reaction evidence="2">
        <text>a (3E)-enoyl-CoA = a 4-saturated (2E)-enoyl-CoA</text>
        <dbReference type="Rhea" id="RHEA:45228"/>
        <dbReference type="ChEBI" id="CHEBI:58521"/>
        <dbReference type="ChEBI" id="CHEBI:85097"/>
        <dbReference type="EC" id="5.3.3.8"/>
    </reaction>
</comment>
<keyword evidence="8" id="KW-1133">Transmembrane helix</keyword>
<protein>
    <recommendedName>
        <fullName evidence="5">Delta(3)-Delta(2)-enoyl-CoA isomerase</fullName>
        <ecNumber evidence="5">5.3.3.8</ecNumber>
    </recommendedName>
</protein>
<keyword evidence="6" id="KW-0276">Fatty acid metabolism</keyword>
<dbReference type="GO" id="GO:0005777">
    <property type="term" value="C:peroxisome"/>
    <property type="evidence" value="ECO:0007669"/>
    <property type="project" value="TreeGrafter"/>
</dbReference>
<evidence type="ECO:0000256" key="8">
    <source>
        <dbReference type="SAM" id="Phobius"/>
    </source>
</evidence>
<dbReference type="STRING" id="29730.A0A0D2PZT1"/>
<keyword evidence="8" id="KW-0472">Membrane</keyword>
<comment type="catalytic activity">
    <reaction evidence="1">
        <text>a (3Z)-enoyl-CoA = a 4-saturated (2E)-enoyl-CoA</text>
        <dbReference type="Rhea" id="RHEA:45900"/>
        <dbReference type="ChEBI" id="CHEBI:85097"/>
        <dbReference type="ChEBI" id="CHEBI:85489"/>
        <dbReference type="EC" id="5.3.3.8"/>
    </reaction>
</comment>
<dbReference type="InterPro" id="IPR029045">
    <property type="entry name" value="ClpP/crotonase-like_dom_sf"/>
</dbReference>
<dbReference type="GO" id="GO:0004165">
    <property type="term" value="F:delta(3)-delta(2)-enoyl-CoA isomerase activity"/>
    <property type="evidence" value="ECO:0007669"/>
    <property type="project" value="UniProtKB-EC"/>
</dbReference>
<dbReference type="Gramene" id="KJB12584">
    <property type="protein sequence ID" value="KJB12584"/>
    <property type="gene ID" value="B456_002G025200"/>
</dbReference>
<reference evidence="9 10" key="1">
    <citation type="journal article" date="2012" name="Nature">
        <title>Repeated polyploidization of Gossypium genomes and the evolution of spinnable cotton fibres.</title>
        <authorList>
            <person name="Paterson A.H."/>
            <person name="Wendel J.F."/>
            <person name="Gundlach H."/>
            <person name="Guo H."/>
            <person name="Jenkins J."/>
            <person name="Jin D."/>
            <person name="Llewellyn D."/>
            <person name="Showmaker K.C."/>
            <person name="Shu S."/>
            <person name="Udall J."/>
            <person name="Yoo M.J."/>
            <person name="Byers R."/>
            <person name="Chen W."/>
            <person name="Doron-Faigenboim A."/>
            <person name="Duke M.V."/>
            <person name="Gong L."/>
            <person name="Grimwood J."/>
            <person name="Grover C."/>
            <person name="Grupp K."/>
            <person name="Hu G."/>
            <person name="Lee T.H."/>
            <person name="Li J."/>
            <person name="Lin L."/>
            <person name="Liu T."/>
            <person name="Marler B.S."/>
            <person name="Page J.T."/>
            <person name="Roberts A.W."/>
            <person name="Romanel E."/>
            <person name="Sanders W.S."/>
            <person name="Szadkowski E."/>
            <person name="Tan X."/>
            <person name="Tang H."/>
            <person name="Xu C."/>
            <person name="Wang J."/>
            <person name="Wang Z."/>
            <person name="Zhang D."/>
            <person name="Zhang L."/>
            <person name="Ashrafi H."/>
            <person name="Bedon F."/>
            <person name="Bowers J.E."/>
            <person name="Brubaker C.L."/>
            <person name="Chee P.W."/>
            <person name="Das S."/>
            <person name="Gingle A.R."/>
            <person name="Haigler C.H."/>
            <person name="Harker D."/>
            <person name="Hoffmann L.V."/>
            <person name="Hovav R."/>
            <person name="Jones D.C."/>
            <person name="Lemke C."/>
            <person name="Mansoor S."/>
            <person name="ur Rahman M."/>
            <person name="Rainville L.N."/>
            <person name="Rambani A."/>
            <person name="Reddy U.K."/>
            <person name="Rong J.K."/>
            <person name="Saranga Y."/>
            <person name="Scheffler B.E."/>
            <person name="Scheffler J.A."/>
            <person name="Stelly D.M."/>
            <person name="Triplett B.A."/>
            <person name="Van Deynze A."/>
            <person name="Vaslin M.F."/>
            <person name="Waghmare V.N."/>
            <person name="Walford S.A."/>
            <person name="Wright R.J."/>
            <person name="Zaki E.A."/>
            <person name="Zhang T."/>
            <person name="Dennis E.S."/>
            <person name="Mayer K.F."/>
            <person name="Peterson D.G."/>
            <person name="Rokhsar D.S."/>
            <person name="Wang X."/>
            <person name="Schmutz J."/>
        </authorList>
    </citation>
    <scope>NUCLEOTIDE SEQUENCE [LARGE SCALE GENOMIC DNA]</scope>
</reference>
<evidence type="ECO:0000256" key="2">
    <source>
        <dbReference type="ARBA" id="ARBA00000765"/>
    </source>
</evidence>
<dbReference type="OrthoDB" id="410701at2759"/>
<sequence>MCTLEKRGNLFILTFTGEDQHRFNPNVIGSLLSLLSQVKAEATRGSALITQAQGKFFSNGFDLDWAQAAGSEQGAAERLHHMVDLFKPVIAALLSLPMPTVAAITGHAAAVGFVLALSHDYLIMRKDRGVLYMSEVDIALTIPDYFNALFREKIGDASVRRDFLLRGLKMKGDEAEKRGVVEAAYGGEAEVKQASVHLAENLGKRKWHGEVYAEIRKGLYPQLSAILGLTHKAYTIARL</sequence>
<comment type="pathway">
    <text evidence="3">Lipid metabolism; fatty acid beta-oxidation.</text>
</comment>
<evidence type="ECO:0000256" key="3">
    <source>
        <dbReference type="ARBA" id="ARBA00005005"/>
    </source>
</evidence>
<comment type="similarity">
    <text evidence="4">Belongs to the enoyl-CoA hydratase/isomerase family.</text>
</comment>
<proteinExistence type="inferred from homology"/>
<keyword evidence="10" id="KW-1185">Reference proteome</keyword>
<dbReference type="SUPFAM" id="SSF52096">
    <property type="entry name" value="ClpP/crotonase"/>
    <property type="match status" value="1"/>
</dbReference>
<dbReference type="Proteomes" id="UP000032304">
    <property type="component" value="Chromosome 2"/>
</dbReference>
<evidence type="ECO:0000256" key="6">
    <source>
        <dbReference type="ARBA" id="ARBA00022832"/>
    </source>
</evidence>
<evidence type="ECO:0000256" key="4">
    <source>
        <dbReference type="ARBA" id="ARBA00005254"/>
    </source>
</evidence>
<accession>A0A0D2PZT1</accession>
<name>A0A0D2PZT1_GOSRA</name>
<dbReference type="FunFam" id="3.90.226.10:FF:000049">
    <property type="entry name" value="Enoyl-CoA delta isomerase 3"/>
    <property type="match status" value="1"/>
</dbReference>
<dbReference type="InterPro" id="IPR001753">
    <property type="entry name" value="Enoyl-CoA_hydra/iso"/>
</dbReference>
<dbReference type="KEGG" id="gra:105774767"/>
<dbReference type="Gene3D" id="3.90.226.10">
    <property type="entry name" value="2-enoyl-CoA Hydratase, Chain A, domain 1"/>
    <property type="match status" value="1"/>
</dbReference>
<dbReference type="PANTHER" id="PTHR11941">
    <property type="entry name" value="ENOYL-COA HYDRATASE-RELATED"/>
    <property type="match status" value="1"/>
</dbReference>
<dbReference type="GO" id="GO:0006635">
    <property type="term" value="P:fatty acid beta-oxidation"/>
    <property type="evidence" value="ECO:0007669"/>
    <property type="project" value="TreeGrafter"/>
</dbReference>
<keyword evidence="8" id="KW-0812">Transmembrane</keyword>
<dbReference type="eggNOG" id="ENOG502QS1J">
    <property type="taxonomic scope" value="Eukaryota"/>
</dbReference>
<feature type="transmembrane region" description="Helical" evidence="8">
    <location>
        <begin position="89"/>
        <end position="118"/>
    </location>
</feature>
<dbReference type="OMA" id="SIVCTNP"/>
<evidence type="ECO:0000256" key="7">
    <source>
        <dbReference type="ARBA" id="ARBA00023098"/>
    </source>
</evidence>
<gene>
    <name evidence="9" type="ORF">B456_002G025200</name>
</gene>
<keyword evidence="7" id="KW-0443">Lipid metabolism</keyword>
<dbReference type="EC" id="5.3.3.8" evidence="5"/>
<dbReference type="PANTHER" id="PTHR11941:SF75">
    <property type="entry name" value="ENOYL-COA HYDRATASE_ISOMERASE FAMILY PROTEIN"/>
    <property type="match status" value="1"/>
</dbReference>
<dbReference type="CDD" id="cd06558">
    <property type="entry name" value="crotonase-like"/>
    <property type="match status" value="1"/>
</dbReference>
<evidence type="ECO:0000313" key="10">
    <source>
        <dbReference type="Proteomes" id="UP000032304"/>
    </source>
</evidence>
<dbReference type="AlphaFoldDB" id="A0A0D2PZT1"/>
<evidence type="ECO:0000256" key="5">
    <source>
        <dbReference type="ARBA" id="ARBA00012064"/>
    </source>
</evidence>